<name>A0AAN6ZJ36_9PEZI</name>
<evidence type="ECO:0000256" key="3">
    <source>
        <dbReference type="ARBA" id="ARBA00009667"/>
    </source>
</evidence>
<dbReference type="RefSeq" id="XP_062633703.1">
    <property type="nucleotide sequence ID" value="XM_062781992.1"/>
</dbReference>
<dbReference type="CDD" id="cd04723">
    <property type="entry name" value="HisA_HisF"/>
    <property type="match status" value="1"/>
</dbReference>
<dbReference type="InterPro" id="IPR011060">
    <property type="entry name" value="RibuloseP-bd_barrel"/>
</dbReference>
<comment type="subcellular location">
    <subcellularLocation>
        <location evidence="12">Cytoplasm</location>
    </subcellularLocation>
</comment>
<reference evidence="13" key="2">
    <citation type="submission" date="2023-05" db="EMBL/GenBank/DDBJ databases">
        <authorList>
            <consortium name="Lawrence Berkeley National Laboratory"/>
            <person name="Steindorff A."/>
            <person name="Hensen N."/>
            <person name="Bonometti L."/>
            <person name="Westerberg I."/>
            <person name="Brannstrom I.O."/>
            <person name="Guillou S."/>
            <person name="Cros-Aarteil S."/>
            <person name="Calhoun S."/>
            <person name="Haridas S."/>
            <person name="Kuo A."/>
            <person name="Mondo S."/>
            <person name="Pangilinan J."/>
            <person name="Riley R."/>
            <person name="Labutti K."/>
            <person name="Andreopoulos B."/>
            <person name="Lipzen A."/>
            <person name="Chen C."/>
            <person name="Yanf M."/>
            <person name="Daum C."/>
            <person name="Ng V."/>
            <person name="Clum A."/>
            <person name="Ohm R."/>
            <person name="Martin F."/>
            <person name="Silar P."/>
            <person name="Natvig D."/>
            <person name="Lalanne C."/>
            <person name="Gautier V."/>
            <person name="Ament-Velasquez S.L."/>
            <person name="Kruys A."/>
            <person name="Hutchinson M.I."/>
            <person name="Powell A.J."/>
            <person name="Barry K."/>
            <person name="Miller A.N."/>
            <person name="Grigoriev I.V."/>
            <person name="Debuchy R."/>
            <person name="Gladieux P."/>
            <person name="Thoren M.H."/>
            <person name="Johannesson H."/>
        </authorList>
    </citation>
    <scope>NUCLEOTIDE SEQUENCE</scope>
    <source>
        <strain evidence="13">CBS 141.50</strain>
    </source>
</reference>
<dbReference type="Pfam" id="PF00977">
    <property type="entry name" value="His_biosynth"/>
    <property type="match status" value="1"/>
</dbReference>
<dbReference type="Proteomes" id="UP001302676">
    <property type="component" value="Unassembled WGS sequence"/>
</dbReference>
<comment type="pathway">
    <text evidence="2 12">Amino-acid biosynthesis; L-histidine biosynthesis; L-histidine from 5-phospho-alpha-D-ribose 1-diphosphate: step 4/9.</text>
</comment>
<dbReference type="InterPro" id="IPR044524">
    <property type="entry name" value="Isoase_HisA-like"/>
</dbReference>
<dbReference type="GeneID" id="87818605"/>
<dbReference type="GO" id="GO:0003949">
    <property type="term" value="F:1-(5-phosphoribosyl)-5-[(5-phosphoribosylamino)methylideneamino]imidazole-4-carboxamide isomerase activity"/>
    <property type="evidence" value="ECO:0007669"/>
    <property type="project" value="UniProtKB-EC"/>
</dbReference>
<keyword evidence="6 11" id="KW-0028">Amino-acid biosynthesis</keyword>
<dbReference type="NCBIfam" id="TIGR02129">
    <property type="entry name" value="hisA_euk"/>
    <property type="match status" value="1"/>
</dbReference>
<reference evidence="13" key="1">
    <citation type="journal article" date="2023" name="Mol. Phylogenet. Evol.">
        <title>Genome-scale phylogeny and comparative genomics of the fungal order Sordariales.</title>
        <authorList>
            <person name="Hensen N."/>
            <person name="Bonometti L."/>
            <person name="Westerberg I."/>
            <person name="Brannstrom I.O."/>
            <person name="Guillou S."/>
            <person name="Cros-Aarteil S."/>
            <person name="Calhoun S."/>
            <person name="Haridas S."/>
            <person name="Kuo A."/>
            <person name="Mondo S."/>
            <person name="Pangilinan J."/>
            <person name="Riley R."/>
            <person name="LaButti K."/>
            <person name="Andreopoulos B."/>
            <person name="Lipzen A."/>
            <person name="Chen C."/>
            <person name="Yan M."/>
            <person name="Daum C."/>
            <person name="Ng V."/>
            <person name="Clum A."/>
            <person name="Steindorff A."/>
            <person name="Ohm R.A."/>
            <person name="Martin F."/>
            <person name="Silar P."/>
            <person name="Natvig D.O."/>
            <person name="Lalanne C."/>
            <person name="Gautier V."/>
            <person name="Ament-Velasquez S.L."/>
            <person name="Kruys A."/>
            <person name="Hutchinson M.I."/>
            <person name="Powell A.J."/>
            <person name="Barry K."/>
            <person name="Miller A.N."/>
            <person name="Grigoriev I.V."/>
            <person name="Debuchy R."/>
            <person name="Gladieux P."/>
            <person name="Hiltunen Thoren M."/>
            <person name="Johannesson H."/>
        </authorList>
    </citation>
    <scope>NUCLEOTIDE SEQUENCE</scope>
    <source>
        <strain evidence="13">CBS 141.50</strain>
    </source>
</reference>
<dbReference type="GO" id="GO:0000105">
    <property type="term" value="P:L-histidine biosynthetic process"/>
    <property type="evidence" value="ECO:0007669"/>
    <property type="project" value="UniProtKB-KW"/>
</dbReference>
<keyword evidence="14" id="KW-1185">Reference proteome</keyword>
<evidence type="ECO:0000256" key="8">
    <source>
        <dbReference type="ARBA" id="ARBA00023235"/>
    </source>
</evidence>
<keyword evidence="12" id="KW-0963">Cytoplasm</keyword>
<comment type="similarity">
    <text evidence="3 11">Belongs to the HisA/HisF family.</text>
</comment>
<dbReference type="PANTHER" id="PTHR43090">
    <property type="entry name" value="1-(5-PHOSPHORIBOSYL)-5-[(5-PHOSPHORIBOSYLAMINO)METHYLIDENEAMINO] IMIDAZOLE-4-CARBOXAMIDE ISOMERASE"/>
    <property type="match status" value="1"/>
</dbReference>
<evidence type="ECO:0000256" key="4">
    <source>
        <dbReference type="ARBA" id="ARBA00012550"/>
    </source>
</evidence>
<dbReference type="FunFam" id="3.20.20.70:FF:000110">
    <property type="entry name" value="1-(5-phosphoribosyl)-5-[(5-phosphoribosylamino)methylideneamino] imidazole-4-carboxamide isomerase, chloroplastic"/>
    <property type="match status" value="1"/>
</dbReference>
<dbReference type="Gene3D" id="3.20.20.70">
    <property type="entry name" value="Aldolase class I"/>
    <property type="match status" value="1"/>
</dbReference>
<organism evidence="13 14">
    <name type="scientific">Dichotomopilus funicola</name>
    <dbReference type="NCBI Taxonomy" id="1934379"/>
    <lineage>
        <taxon>Eukaryota</taxon>
        <taxon>Fungi</taxon>
        <taxon>Dikarya</taxon>
        <taxon>Ascomycota</taxon>
        <taxon>Pezizomycotina</taxon>
        <taxon>Sordariomycetes</taxon>
        <taxon>Sordariomycetidae</taxon>
        <taxon>Sordariales</taxon>
        <taxon>Chaetomiaceae</taxon>
        <taxon>Dichotomopilus</taxon>
    </lineage>
</organism>
<evidence type="ECO:0000313" key="13">
    <source>
        <dbReference type="EMBL" id="KAK4140332.1"/>
    </source>
</evidence>
<evidence type="ECO:0000256" key="5">
    <source>
        <dbReference type="ARBA" id="ARBA00018464"/>
    </source>
</evidence>
<evidence type="ECO:0000256" key="12">
    <source>
        <dbReference type="RuleBase" id="RU364022"/>
    </source>
</evidence>
<comment type="catalytic activity">
    <reaction evidence="1 12">
        <text>1-(5-phospho-beta-D-ribosyl)-5-[(5-phospho-beta-D-ribosylamino)methylideneamino]imidazole-4-carboxamide = 5-[(5-phospho-1-deoxy-D-ribulos-1-ylimino)methylamino]-1-(5-phospho-beta-D-ribosyl)imidazole-4-carboxamide</text>
        <dbReference type="Rhea" id="RHEA:15469"/>
        <dbReference type="ChEBI" id="CHEBI:58435"/>
        <dbReference type="ChEBI" id="CHEBI:58525"/>
        <dbReference type="EC" id="5.3.1.16"/>
    </reaction>
</comment>
<dbReference type="InterPro" id="IPR011858">
    <property type="entry name" value="His6/HISN3"/>
</dbReference>
<evidence type="ECO:0000313" key="14">
    <source>
        <dbReference type="Proteomes" id="UP001302676"/>
    </source>
</evidence>
<keyword evidence="7 11" id="KW-0368">Histidine biosynthesis</keyword>
<dbReference type="EC" id="5.3.1.16" evidence="4 12"/>
<dbReference type="EMBL" id="MU853634">
    <property type="protein sequence ID" value="KAK4140332.1"/>
    <property type="molecule type" value="Genomic_DNA"/>
</dbReference>
<dbReference type="SUPFAM" id="SSF51366">
    <property type="entry name" value="Ribulose-phoshate binding barrel"/>
    <property type="match status" value="1"/>
</dbReference>
<evidence type="ECO:0000256" key="2">
    <source>
        <dbReference type="ARBA" id="ARBA00005133"/>
    </source>
</evidence>
<evidence type="ECO:0000256" key="11">
    <source>
        <dbReference type="RuleBase" id="RU003657"/>
    </source>
</evidence>
<sequence>MTRFRPCIDLHAGQVKQIVGGTLDSKTSELQTNFVSPHSPAHFARLYRKYALAGAHVIMLGPGNGDATRESLDAWPGGLQVGGGINKDNAKGWIEAGAQSVIITSYLFPNGTFSQPRLDAVLDALDGDKAKLVIDLSCRRHGGEERWFVAMNKWQTITDMEVNQKSIRLLEPYCSEFLIHAADNEGLQRGIDEALVTKLAQWCSIPVTYAGGGRNLADLDRVKELSGGKVDLTIGSALDCFGGKGVKLVECVAWNRLQEREERKKEALKSAMATKFIAYKR</sequence>
<dbReference type="PANTHER" id="PTHR43090:SF2">
    <property type="entry name" value="1-(5-PHOSPHORIBOSYL)-5-[(5-PHOSPHORIBOSYLAMINO)METHYLIDENEAMINO] IMIDAZOLE-4-CARBOXAMIDE ISOMERASE"/>
    <property type="match status" value="1"/>
</dbReference>
<gene>
    <name evidence="13" type="ORF">C8A04DRAFT_32148</name>
</gene>
<evidence type="ECO:0000256" key="10">
    <source>
        <dbReference type="ARBA" id="ARBA00031376"/>
    </source>
</evidence>
<accession>A0AAN6ZJ36</accession>
<evidence type="ECO:0000256" key="1">
    <source>
        <dbReference type="ARBA" id="ARBA00000901"/>
    </source>
</evidence>
<keyword evidence="8 12" id="KW-0413">Isomerase</keyword>
<comment type="caution">
    <text evidence="13">The sequence shown here is derived from an EMBL/GenBank/DDBJ whole genome shotgun (WGS) entry which is preliminary data.</text>
</comment>
<dbReference type="AlphaFoldDB" id="A0AAN6ZJ36"/>
<proteinExistence type="inferred from homology"/>
<dbReference type="GO" id="GO:0005737">
    <property type="term" value="C:cytoplasm"/>
    <property type="evidence" value="ECO:0007669"/>
    <property type="project" value="UniProtKB-SubCell"/>
</dbReference>
<evidence type="ECO:0000256" key="7">
    <source>
        <dbReference type="ARBA" id="ARBA00023102"/>
    </source>
</evidence>
<evidence type="ECO:0000256" key="6">
    <source>
        <dbReference type="ARBA" id="ARBA00022605"/>
    </source>
</evidence>
<evidence type="ECO:0000256" key="9">
    <source>
        <dbReference type="ARBA" id="ARBA00030547"/>
    </source>
</evidence>
<protein>
    <recommendedName>
        <fullName evidence="5 12">1-(5-phosphoribosyl)-5-[(5-phosphoribosylamino)methylideneamino] imidazole-4-carboxamide isomerase</fullName>
        <ecNumber evidence="4 12">5.3.1.16</ecNumber>
    </recommendedName>
    <alternativeName>
        <fullName evidence="10 12">5-proFAR isomerase</fullName>
    </alternativeName>
    <alternativeName>
        <fullName evidence="9 12">Phosphoribosylformimino-5-aminoimidazole carboxamide ribotide isomerase</fullName>
    </alternativeName>
</protein>
<dbReference type="InterPro" id="IPR006062">
    <property type="entry name" value="His_biosynth"/>
</dbReference>
<dbReference type="GO" id="GO:0000162">
    <property type="term" value="P:L-tryptophan biosynthetic process"/>
    <property type="evidence" value="ECO:0007669"/>
    <property type="project" value="TreeGrafter"/>
</dbReference>
<dbReference type="InterPro" id="IPR013785">
    <property type="entry name" value="Aldolase_TIM"/>
</dbReference>